<keyword evidence="3" id="KW-1185">Reference proteome</keyword>
<keyword evidence="1" id="KW-0732">Signal</keyword>
<evidence type="ECO:0008006" key="4">
    <source>
        <dbReference type="Google" id="ProtNLM"/>
    </source>
</evidence>
<feature type="signal peptide" evidence="1">
    <location>
        <begin position="1"/>
        <end position="26"/>
    </location>
</feature>
<sequence>MKFWLKCLAAVAAAAMLLALYDSVFNGLLNKDGYKPVTEQMRDVMDQ</sequence>
<accession>A0A1I0JQV2</accession>
<dbReference type="EMBL" id="FOIM01000033">
    <property type="protein sequence ID" value="SEU12224.1"/>
    <property type="molecule type" value="Genomic_DNA"/>
</dbReference>
<proteinExistence type="predicted"/>
<feature type="chain" id="PRO_5038640279" description="Cyclic lactone autoinducer peptide" evidence="1">
    <location>
        <begin position="27"/>
        <end position="47"/>
    </location>
</feature>
<dbReference type="GeneID" id="93281706"/>
<evidence type="ECO:0000313" key="3">
    <source>
        <dbReference type="Proteomes" id="UP000198508"/>
    </source>
</evidence>
<dbReference type="RefSeq" id="WP_166434572.1">
    <property type="nucleotide sequence ID" value="NZ_CABJCG010000005.1"/>
</dbReference>
<dbReference type="AlphaFoldDB" id="A0A1I0JQV2"/>
<reference evidence="3" key="1">
    <citation type="submission" date="2016-10" db="EMBL/GenBank/DDBJ databases">
        <authorList>
            <person name="Varghese N."/>
            <person name="Submissions S."/>
        </authorList>
    </citation>
    <scope>NUCLEOTIDE SEQUENCE [LARGE SCALE GENOMIC DNA]</scope>
    <source>
        <strain evidence="3">NLAE-zl-G277</strain>
    </source>
</reference>
<organism evidence="2 3">
    <name type="scientific">Enterocloster lavalensis</name>
    <dbReference type="NCBI Taxonomy" id="460384"/>
    <lineage>
        <taxon>Bacteria</taxon>
        <taxon>Bacillati</taxon>
        <taxon>Bacillota</taxon>
        <taxon>Clostridia</taxon>
        <taxon>Lachnospirales</taxon>
        <taxon>Lachnospiraceae</taxon>
        <taxon>Enterocloster</taxon>
    </lineage>
</organism>
<evidence type="ECO:0000313" key="2">
    <source>
        <dbReference type="EMBL" id="SEU12224.1"/>
    </source>
</evidence>
<protein>
    <recommendedName>
        <fullName evidence="4">Cyclic lactone autoinducer peptide</fullName>
    </recommendedName>
</protein>
<evidence type="ECO:0000256" key="1">
    <source>
        <dbReference type="SAM" id="SignalP"/>
    </source>
</evidence>
<name>A0A1I0JQV2_9FIRM</name>
<gene>
    <name evidence="2" type="ORF">SAMN05216313_13330</name>
</gene>
<dbReference type="Proteomes" id="UP000198508">
    <property type="component" value="Unassembled WGS sequence"/>
</dbReference>